<evidence type="ECO:0000259" key="6">
    <source>
        <dbReference type="PROSITE" id="PS51007"/>
    </source>
</evidence>
<dbReference type="AlphaFoldDB" id="G8R2B5"/>
<dbReference type="PATRIC" id="fig|926562.3.peg.1932"/>
<evidence type="ECO:0000256" key="3">
    <source>
        <dbReference type="ARBA" id="ARBA00023004"/>
    </source>
</evidence>
<evidence type="ECO:0000256" key="5">
    <source>
        <dbReference type="SAM" id="MobiDB-lite"/>
    </source>
</evidence>
<dbReference type="eggNOG" id="COG2010">
    <property type="taxonomic scope" value="Bacteria"/>
</dbReference>
<dbReference type="Gene3D" id="1.10.760.10">
    <property type="entry name" value="Cytochrome c-like domain"/>
    <property type="match status" value="1"/>
</dbReference>
<dbReference type="Pfam" id="PF13442">
    <property type="entry name" value="Cytochrome_CBB3"/>
    <property type="match status" value="1"/>
</dbReference>
<gene>
    <name evidence="7" type="ordered locus">Oweho_1926</name>
</gene>
<dbReference type="InterPro" id="IPR036909">
    <property type="entry name" value="Cyt_c-like_dom_sf"/>
</dbReference>
<dbReference type="GO" id="GO:0046872">
    <property type="term" value="F:metal ion binding"/>
    <property type="evidence" value="ECO:0007669"/>
    <property type="project" value="UniProtKB-KW"/>
</dbReference>
<accession>G8R2B5</accession>
<evidence type="ECO:0000256" key="4">
    <source>
        <dbReference type="PROSITE-ProRule" id="PRU00433"/>
    </source>
</evidence>
<dbReference type="RefSeq" id="WP_014202261.1">
    <property type="nucleotide sequence ID" value="NC_016599.1"/>
</dbReference>
<dbReference type="GO" id="GO:0009055">
    <property type="term" value="F:electron transfer activity"/>
    <property type="evidence" value="ECO:0007669"/>
    <property type="project" value="InterPro"/>
</dbReference>
<dbReference type="SUPFAM" id="SSF46626">
    <property type="entry name" value="Cytochrome c"/>
    <property type="match status" value="1"/>
</dbReference>
<protein>
    <submittedName>
        <fullName evidence="7">Cytochrome c, mono-and diheme variants family</fullName>
    </submittedName>
</protein>
<keyword evidence="3 4" id="KW-0408">Iron</keyword>
<feature type="compositionally biased region" description="Basic and acidic residues" evidence="5">
    <location>
        <begin position="177"/>
        <end position="194"/>
    </location>
</feature>
<evidence type="ECO:0000256" key="1">
    <source>
        <dbReference type="ARBA" id="ARBA00022617"/>
    </source>
</evidence>
<feature type="domain" description="Cytochrome c" evidence="6">
    <location>
        <begin position="91"/>
        <end position="174"/>
    </location>
</feature>
<feature type="region of interest" description="Disordered" evidence="5">
    <location>
        <begin position="177"/>
        <end position="207"/>
    </location>
</feature>
<dbReference type="HOGENOM" id="CLU_088548_0_0_10"/>
<dbReference type="EMBL" id="CP003156">
    <property type="protein sequence ID" value="AEV32905.1"/>
    <property type="molecule type" value="Genomic_DNA"/>
</dbReference>
<dbReference type="Proteomes" id="UP000005631">
    <property type="component" value="Chromosome"/>
</dbReference>
<organism evidence="7 8">
    <name type="scientific">Owenweeksia hongkongensis (strain DSM 17368 / CIP 108786 / JCM 12287 / NRRL B-23963 / UST20020801)</name>
    <dbReference type="NCBI Taxonomy" id="926562"/>
    <lineage>
        <taxon>Bacteria</taxon>
        <taxon>Pseudomonadati</taxon>
        <taxon>Bacteroidota</taxon>
        <taxon>Flavobacteriia</taxon>
        <taxon>Flavobacteriales</taxon>
        <taxon>Owenweeksiaceae</taxon>
        <taxon>Owenweeksia</taxon>
    </lineage>
</organism>
<dbReference type="PANTHER" id="PTHR40394">
    <property type="entry name" value="LIPOPROTEIN-RELATED"/>
    <property type="match status" value="1"/>
</dbReference>
<keyword evidence="2 4" id="KW-0479">Metal-binding</keyword>
<proteinExistence type="predicted"/>
<dbReference type="InterPro" id="IPR009056">
    <property type="entry name" value="Cyt_c-like_dom"/>
</dbReference>
<dbReference type="PANTHER" id="PTHR40394:SF2">
    <property type="entry name" value="QUINOL:CYTOCHROME C OXIDOREDUCTASE MEMBRANE PROTEIN"/>
    <property type="match status" value="1"/>
</dbReference>
<reference evidence="7 8" key="1">
    <citation type="journal article" date="2012" name="Stand. Genomic Sci.">
        <title>Genome sequence of the orange-pigmented seawater bacterium Owenweeksia hongkongensis type strain (UST20020801(T)).</title>
        <authorList>
            <person name="Riedel T."/>
            <person name="Held B."/>
            <person name="Nolan M."/>
            <person name="Lucas S."/>
            <person name="Lapidus A."/>
            <person name="Tice H."/>
            <person name="Del Rio T.G."/>
            <person name="Cheng J.F."/>
            <person name="Han C."/>
            <person name="Tapia R."/>
            <person name="Goodwin L.A."/>
            <person name="Pitluck S."/>
            <person name="Liolios K."/>
            <person name="Mavromatis K."/>
            <person name="Pagani I."/>
            <person name="Ivanova N."/>
            <person name="Mikhailova N."/>
            <person name="Pati A."/>
            <person name="Chen A."/>
            <person name="Palaniappan K."/>
            <person name="Rohde M."/>
            <person name="Tindall B.J."/>
            <person name="Detter J.C."/>
            <person name="Goker M."/>
            <person name="Woyke T."/>
            <person name="Bristow J."/>
            <person name="Eisen J.A."/>
            <person name="Markowitz V."/>
            <person name="Hugenholtz P."/>
            <person name="Klenk H.P."/>
            <person name="Kyrpides N.C."/>
        </authorList>
    </citation>
    <scope>NUCLEOTIDE SEQUENCE</scope>
    <source>
        <strain evidence="8">DSM 17368 / JCM 12287 / NRRL B-23963</strain>
    </source>
</reference>
<dbReference type="KEGG" id="oho:Oweho_1926"/>
<keyword evidence="1 4" id="KW-0349">Heme</keyword>
<keyword evidence="8" id="KW-1185">Reference proteome</keyword>
<dbReference type="PROSITE" id="PS51007">
    <property type="entry name" value="CYTC"/>
    <property type="match status" value="1"/>
</dbReference>
<evidence type="ECO:0000256" key="2">
    <source>
        <dbReference type="ARBA" id="ARBA00022723"/>
    </source>
</evidence>
<evidence type="ECO:0000313" key="7">
    <source>
        <dbReference type="EMBL" id="AEV32905.1"/>
    </source>
</evidence>
<feature type="compositionally biased region" description="Low complexity" evidence="5">
    <location>
        <begin position="196"/>
        <end position="207"/>
    </location>
</feature>
<evidence type="ECO:0000313" key="8">
    <source>
        <dbReference type="Proteomes" id="UP000005631"/>
    </source>
</evidence>
<dbReference type="GO" id="GO:0020037">
    <property type="term" value="F:heme binding"/>
    <property type="evidence" value="ECO:0007669"/>
    <property type="project" value="InterPro"/>
</dbReference>
<dbReference type="STRING" id="926562.Oweho_1926"/>
<name>G8R2B5_OWEHD</name>
<sequence>MAAVIMGGALVLTSCNNDSQFRGWVYMPDMYDGPAVEMYQPYNDTISARKPVEGTLPRGFMAYDKYAADQSGYDSAKVNLKMPADFPTDSITLADGAKLYGIFCAQCHGDKGDGMGVLVKNEVFLGVPNYKDRDINEGTIFHVITYGKGVMGSHASQVTPSERWEITQHVLKLRAELTGEGKPAAKEEAPKEEAASTEVAATETTES</sequence>